<keyword evidence="11" id="KW-1185">Reference proteome</keyword>
<dbReference type="InterPro" id="IPR002073">
    <property type="entry name" value="PDEase_catalytic_dom"/>
</dbReference>
<organism evidence="10 11">
    <name type="scientific">Lottia gigantea</name>
    <name type="common">Giant owl limpet</name>
    <dbReference type="NCBI Taxonomy" id="225164"/>
    <lineage>
        <taxon>Eukaryota</taxon>
        <taxon>Metazoa</taxon>
        <taxon>Spiralia</taxon>
        <taxon>Lophotrochozoa</taxon>
        <taxon>Mollusca</taxon>
        <taxon>Gastropoda</taxon>
        <taxon>Patellogastropoda</taxon>
        <taxon>Lottioidea</taxon>
        <taxon>Lottiidae</taxon>
        <taxon>Lottia</taxon>
    </lineage>
</organism>
<dbReference type="CTD" id="20250186"/>
<dbReference type="PANTHER" id="PTHR11347">
    <property type="entry name" value="CYCLIC NUCLEOTIDE PHOSPHODIESTERASE"/>
    <property type="match status" value="1"/>
</dbReference>
<keyword evidence="3 7" id="KW-0479">Metal-binding</keyword>
<dbReference type="PRINTS" id="PR00387">
    <property type="entry name" value="PDIESTERASE1"/>
</dbReference>
<feature type="binding site" evidence="7">
    <location>
        <position position="732"/>
    </location>
    <ligand>
        <name>Zn(2+)</name>
        <dbReference type="ChEBI" id="CHEBI:29105"/>
        <label>1</label>
    </ligand>
</feature>
<dbReference type="RefSeq" id="XP_009065804.1">
    <property type="nucleotide sequence ID" value="XM_009067556.1"/>
</dbReference>
<dbReference type="EMBL" id="KB203660">
    <property type="protein sequence ID" value="ESO83549.1"/>
    <property type="molecule type" value="Genomic_DNA"/>
</dbReference>
<dbReference type="InterPro" id="IPR023174">
    <property type="entry name" value="PDEase_CS"/>
</dbReference>
<sequence length="839" mass="95792">MAEEWFDQNPDAFQEYVLKKADLALINRWLVNHGFHTLQEYISGRLGYNSNEGSTPSSPIISDGGFFDSKHHRSNSKKHLRQDFARSKMRNMFRTYEPSSSPELGVDARRSSLKEMRQFRSLPPNSVNMLSMLIQSRIRLPRYPSKDIDSKKELRYTNEKEFFLEIVKDISNDLDLRSLSTKIVANMCVLVDADKASVFLVEGRNTPKPSLVSKIFDVHAGSDMLPSLTGDGSMRMAWGKGIIGQVAETGEIVNLDGNACKDPRYNEEIIGYQAEDLLCMPIKNADDEIIGVAQVLNKTGSEDGFDKEDEKALLEVVHDVFEEQTSFENVILRIMQRAQTLLKCERCSVLLRDESHETKFNKVFDLAYPTKNGHNNMNPDNCTDLQIGNKIAELVLITEETINIADAQKDARFDPETDKLLGFHTKTILCKPIRNRELKTIGVAQIVNRIDGQPFDEHDENLFEAFTIFCGLGIHNSLLYEEVSVAAAKQAVALETLSYHASVPNDDVLNIKCKQVPEATTWKLNRFDFNDFSLQGDEMILAAIRMFKDLGLIRKFRIDYEVLCRWLLTVRKNYRNVSYHNWRHAFNVCQIMFTSMMNCETRKHISDKEVLALTVACLCHDLDHRGTNNAFQQKSSSPLAQLYGTKATLEHHHFNHAIIILNSEGHNIFSNFSSDDYSEVINLLKHAILATDLSLHIQIREKFFSMVDAGVRSLDDRECKEIYRSIIMTTCDIAAITKPWEIQRKAADLVVAEFFDQGDKEKNELNLQPMACMDREKQDEIAKLQMSWIDGICLPLYKNLSKMDPNFKPMLEGVLANRDRWEILDAERLTKLAVLETGV</sequence>
<comment type="similarity">
    <text evidence="1 8">Belongs to the cyclic nucleotide phosphodiesterase family.</text>
</comment>
<evidence type="ECO:0000256" key="4">
    <source>
        <dbReference type="ARBA" id="ARBA00022801"/>
    </source>
</evidence>
<evidence type="ECO:0000313" key="10">
    <source>
        <dbReference type="EMBL" id="ESO83549.1"/>
    </source>
</evidence>
<evidence type="ECO:0000313" key="11">
    <source>
        <dbReference type="Proteomes" id="UP000030746"/>
    </source>
</evidence>
<feature type="binding site" evidence="7">
    <location>
        <position position="621"/>
    </location>
    <ligand>
        <name>Zn(2+)</name>
        <dbReference type="ChEBI" id="CHEBI:29105"/>
        <label>2</label>
    </ligand>
</feature>
<dbReference type="Gene3D" id="1.10.1300.10">
    <property type="entry name" value="3'5'-cyclic nucleotide phosphodiesterase, catalytic domain"/>
    <property type="match status" value="1"/>
</dbReference>
<accession>V4B518</accession>
<feature type="domain" description="PDEase" evidence="9">
    <location>
        <begin position="504"/>
        <end position="828"/>
    </location>
</feature>
<protein>
    <recommendedName>
        <fullName evidence="8">Phosphodiesterase</fullName>
        <ecNumber evidence="8">3.1.4.-</ecNumber>
    </recommendedName>
</protein>
<name>V4B518_LOTGI</name>
<dbReference type="GO" id="GO:0046872">
    <property type="term" value="F:metal ion binding"/>
    <property type="evidence" value="ECO:0007669"/>
    <property type="project" value="UniProtKB-KW"/>
</dbReference>
<feature type="binding site" evidence="7">
    <location>
        <position position="621"/>
    </location>
    <ligand>
        <name>Zn(2+)</name>
        <dbReference type="ChEBI" id="CHEBI:29105"/>
        <label>1</label>
    </ligand>
</feature>
<feature type="binding site" evidence="7">
    <location>
        <position position="620"/>
    </location>
    <ligand>
        <name>Zn(2+)</name>
        <dbReference type="ChEBI" id="CHEBI:29105"/>
        <label>1</label>
    </ligand>
</feature>
<proteinExistence type="inferred from homology"/>
<reference evidence="10 11" key="1">
    <citation type="journal article" date="2013" name="Nature">
        <title>Insights into bilaterian evolution from three spiralian genomes.</title>
        <authorList>
            <person name="Simakov O."/>
            <person name="Marletaz F."/>
            <person name="Cho S.J."/>
            <person name="Edsinger-Gonzales E."/>
            <person name="Havlak P."/>
            <person name="Hellsten U."/>
            <person name="Kuo D.H."/>
            <person name="Larsson T."/>
            <person name="Lv J."/>
            <person name="Arendt D."/>
            <person name="Savage R."/>
            <person name="Osoegawa K."/>
            <person name="de Jong P."/>
            <person name="Grimwood J."/>
            <person name="Chapman J.A."/>
            <person name="Shapiro H."/>
            <person name="Aerts A."/>
            <person name="Otillar R.P."/>
            <person name="Terry A.Y."/>
            <person name="Boore J.L."/>
            <person name="Grigoriev I.V."/>
            <person name="Lindberg D.R."/>
            <person name="Seaver E.C."/>
            <person name="Weisblat D.A."/>
            <person name="Putnam N.H."/>
            <person name="Rokhsar D.S."/>
        </authorList>
    </citation>
    <scope>NUCLEOTIDE SEQUENCE [LARGE SCALE GENOMIC DNA]</scope>
</reference>
<dbReference type="AlphaFoldDB" id="V4B518"/>
<dbReference type="Gene3D" id="3.30.450.40">
    <property type="match status" value="2"/>
</dbReference>
<dbReference type="GO" id="GO:0004114">
    <property type="term" value="F:3',5'-cyclic-nucleotide phosphodiesterase activity"/>
    <property type="evidence" value="ECO:0007669"/>
    <property type="project" value="InterPro"/>
</dbReference>
<dbReference type="STRING" id="225164.V4B518"/>
<dbReference type="SMART" id="SM00065">
    <property type="entry name" value="GAF"/>
    <property type="match status" value="2"/>
</dbReference>
<evidence type="ECO:0000256" key="1">
    <source>
        <dbReference type="ARBA" id="ARBA00007648"/>
    </source>
</evidence>
<dbReference type="PROSITE" id="PS51845">
    <property type="entry name" value="PDEASE_I_2"/>
    <property type="match status" value="1"/>
</dbReference>
<dbReference type="InterPro" id="IPR003018">
    <property type="entry name" value="GAF"/>
</dbReference>
<dbReference type="OMA" id="RDAYKHE"/>
<dbReference type="GO" id="GO:0007165">
    <property type="term" value="P:signal transduction"/>
    <property type="evidence" value="ECO:0007669"/>
    <property type="project" value="InterPro"/>
</dbReference>
<dbReference type="EC" id="3.1.4.-" evidence="8"/>
<dbReference type="InterPro" id="IPR023088">
    <property type="entry name" value="PDEase"/>
</dbReference>
<dbReference type="HOGENOM" id="CLU_006980_0_2_1"/>
<feature type="binding site" evidence="6">
    <location>
        <position position="621"/>
    </location>
    <ligand>
        <name>AMP</name>
        <dbReference type="ChEBI" id="CHEBI:456215"/>
    </ligand>
</feature>
<feature type="binding site" evidence="6">
    <location>
        <position position="785"/>
    </location>
    <ligand>
        <name>AMP</name>
        <dbReference type="ChEBI" id="CHEBI:456215"/>
    </ligand>
</feature>
<dbReference type="OrthoDB" id="295473at2759"/>
<feature type="active site" description="Proton donor" evidence="5">
    <location>
        <position position="580"/>
    </location>
</feature>
<dbReference type="InterPro" id="IPR003607">
    <property type="entry name" value="HD/PDEase_dom"/>
</dbReference>
<feature type="binding site" evidence="7">
    <location>
        <position position="584"/>
    </location>
    <ligand>
        <name>Zn(2+)</name>
        <dbReference type="ChEBI" id="CHEBI:29105"/>
        <label>1</label>
    </ligand>
</feature>
<evidence type="ECO:0000256" key="6">
    <source>
        <dbReference type="PIRSR" id="PIRSR623088-2"/>
    </source>
</evidence>
<comment type="cofactor">
    <cofactor evidence="8">
        <name>a divalent metal cation</name>
        <dbReference type="ChEBI" id="CHEBI:60240"/>
    </cofactor>
    <text evidence="8">Binds 2 divalent metal cations per subunit. Site 1 may preferentially bind zinc ions, while site 2 has a preference for magnesium and/or manganese ions.</text>
</comment>
<dbReference type="SUPFAM" id="SSF109604">
    <property type="entry name" value="HD-domain/PDEase-like"/>
    <property type="match status" value="1"/>
</dbReference>
<feature type="binding site" evidence="6">
    <location>
        <begin position="580"/>
        <end position="584"/>
    </location>
    <ligand>
        <name>AMP</name>
        <dbReference type="ChEBI" id="CHEBI:456215"/>
    </ligand>
</feature>
<evidence type="ECO:0000256" key="3">
    <source>
        <dbReference type="ARBA" id="ARBA00022723"/>
    </source>
</evidence>
<dbReference type="KEGG" id="lgi:LOTGIDRAFT_236563"/>
<dbReference type="CDD" id="cd00077">
    <property type="entry name" value="HDc"/>
    <property type="match status" value="1"/>
</dbReference>
<dbReference type="Pfam" id="PF01590">
    <property type="entry name" value="GAF"/>
    <property type="match status" value="2"/>
</dbReference>
<dbReference type="InterPro" id="IPR036971">
    <property type="entry name" value="PDEase_catalytic_dom_sf"/>
</dbReference>
<evidence type="ECO:0000259" key="9">
    <source>
        <dbReference type="PROSITE" id="PS51845"/>
    </source>
</evidence>
<dbReference type="Pfam" id="PF00233">
    <property type="entry name" value="PDEase_I"/>
    <property type="match status" value="1"/>
</dbReference>
<dbReference type="PROSITE" id="PS00126">
    <property type="entry name" value="PDEASE_I_1"/>
    <property type="match status" value="1"/>
</dbReference>
<feature type="binding site" evidence="6">
    <location>
        <position position="732"/>
    </location>
    <ligand>
        <name>AMP</name>
        <dbReference type="ChEBI" id="CHEBI:456215"/>
    </ligand>
</feature>
<dbReference type="InterPro" id="IPR029016">
    <property type="entry name" value="GAF-like_dom_sf"/>
</dbReference>
<evidence type="ECO:0000256" key="5">
    <source>
        <dbReference type="PIRSR" id="PIRSR623088-1"/>
    </source>
</evidence>
<keyword evidence="2" id="KW-0140">cGMP</keyword>
<dbReference type="SUPFAM" id="SSF55781">
    <property type="entry name" value="GAF domain-like"/>
    <property type="match status" value="2"/>
</dbReference>
<evidence type="ECO:0000256" key="8">
    <source>
        <dbReference type="RuleBase" id="RU363067"/>
    </source>
</evidence>
<dbReference type="FunFam" id="1.10.1300.10:FF:000003">
    <property type="entry name" value="Phosphodiesterase"/>
    <property type="match status" value="1"/>
</dbReference>
<dbReference type="Proteomes" id="UP000030746">
    <property type="component" value="Unassembled WGS sequence"/>
</dbReference>
<evidence type="ECO:0000256" key="7">
    <source>
        <dbReference type="PIRSR" id="PIRSR623088-3"/>
    </source>
</evidence>
<evidence type="ECO:0000256" key="2">
    <source>
        <dbReference type="ARBA" id="ARBA00022535"/>
    </source>
</evidence>
<keyword evidence="4 8" id="KW-0378">Hydrolase</keyword>
<gene>
    <name evidence="10" type="ORF">LOTGIDRAFT_236563</name>
</gene>
<dbReference type="GeneID" id="20250186"/>